<dbReference type="EMBL" id="VANU01000005">
    <property type="protein sequence ID" value="TLP37065.1"/>
    <property type="molecule type" value="Genomic_DNA"/>
</dbReference>
<keyword evidence="3" id="KW-1185">Reference proteome</keyword>
<organism evidence="2 3">
    <name type="scientific">Arcobacter arenosus</name>
    <dbReference type="NCBI Taxonomy" id="2576037"/>
    <lineage>
        <taxon>Bacteria</taxon>
        <taxon>Pseudomonadati</taxon>
        <taxon>Campylobacterota</taxon>
        <taxon>Epsilonproteobacteria</taxon>
        <taxon>Campylobacterales</taxon>
        <taxon>Arcobacteraceae</taxon>
        <taxon>Arcobacter</taxon>
    </lineage>
</organism>
<evidence type="ECO:0000313" key="2">
    <source>
        <dbReference type="EMBL" id="TLP37065.1"/>
    </source>
</evidence>
<gene>
    <name evidence="2" type="ORF">FDK22_12540</name>
</gene>
<keyword evidence="1" id="KW-0175">Coiled coil</keyword>
<dbReference type="RefSeq" id="WP_138153319.1">
    <property type="nucleotide sequence ID" value="NZ_CBDDKQ010000003.1"/>
</dbReference>
<protein>
    <submittedName>
        <fullName evidence="2">Uncharacterized protein</fullName>
    </submittedName>
</protein>
<evidence type="ECO:0000256" key="1">
    <source>
        <dbReference type="SAM" id="Coils"/>
    </source>
</evidence>
<evidence type="ECO:0000313" key="3">
    <source>
        <dbReference type="Proteomes" id="UP000308901"/>
    </source>
</evidence>
<feature type="coiled-coil region" evidence="1">
    <location>
        <begin position="68"/>
        <end position="95"/>
    </location>
</feature>
<dbReference type="Proteomes" id="UP000308901">
    <property type="component" value="Unassembled WGS sequence"/>
</dbReference>
<name>A0A5R8XZF4_9BACT</name>
<dbReference type="OrthoDB" id="5365811at2"/>
<reference evidence="2 3" key="1">
    <citation type="submission" date="2019-05" db="EMBL/GenBank/DDBJ databases">
        <title>Arcobacter sp. nov., isolated from sea sediment.</title>
        <authorList>
            <person name="Kim W."/>
        </authorList>
    </citation>
    <scope>NUCLEOTIDE SEQUENCE [LARGE SCALE GENOMIC DNA]</scope>
    <source>
        <strain evidence="2 3">CAU 1517</strain>
    </source>
</reference>
<dbReference type="AlphaFoldDB" id="A0A5R8XZF4"/>
<comment type="caution">
    <text evidence="2">The sequence shown here is derived from an EMBL/GenBank/DDBJ whole genome shotgun (WGS) entry which is preliminary data.</text>
</comment>
<accession>A0A5R8XZF4</accession>
<proteinExistence type="predicted"/>
<sequence length="102" mass="11722">MAVKFISHVDEKNPGDWFIELTDTLGEKTVTCNDLEEYKKNIEIMGEDYANDIEVVWTKSKTLSPVSYQDLNDKMAVLQKEYEEEINKINGQQDDTGFNPNA</sequence>